<name>A5A5Z1_CAPFR</name>
<evidence type="ECO:0000256" key="4">
    <source>
        <dbReference type="ARBA" id="ARBA00022475"/>
    </source>
</evidence>
<dbReference type="SMART" id="SM00220">
    <property type="entry name" value="S_TKc"/>
    <property type="match status" value="1"/>
</dbReference>
<evidence type="ECO:0000256" key="20">
    <source>
        <dbReference type="SAM" id="MobiDB-lite"/>
    </source>
</evidence>
<evidence type="ECO:0000256" key="10">
    <source>
        <dbReference type="ARBA" id="ARBA00022737"/>
    </source>
</evidence>
<evidence type="ECO:0000256" key="15">
    <source>
        <dbReference type="ARBA" id="ARBA00023136"/>
    </source>
</evidence>
<dbReference type="InterPro" id="IPR001611">
    <property type="entry name" value="Leu-rich_rpt"/>
</dbReference>
<evidence type="ECO:0000313" key="24">
    <source>
        <dbReference type="EMBL" id="ABP88740.1"/>
    </source>
</evidence>
<dbReference type="FunFam" id="3.80.10.10:FF:000101">
    <property type="entry name" value="LRR receptor-like serine/threonine-protein kinase ERECTA"/>
    <property type="match status" value="1"/>
</dbReference>
<keyword evidence="4" id="KW-1003">Cell membrane</keyword>
<comment type="catalytic activity">
    <reaction evidence="18">
        <text>L-threonyl-[protein] + ATP = O-phospho-L-threonyl-[protein] + ADP + H(+)</text>
        <dbReference type="Rhea" id="RHEA:46608"/>
        <dbReference type="Rhea" id="RHEA-COMP:11060"/>
        <dbReference type="Rhea" id="RHEA-COMP:11605"/>
        <dbReference type="ChEBI" id="CHEBI:15378"/>
        <dbReference type="ChEBI" id="CHEBI:30013"/>
        <dbReference type="ChEBI" id="CHEBI:30616"/>
        <dbReference type="ChEBI" id="CHEBI:61977"/>
        <dbReference type="ChEBI" id="CHEBI:456216"/>
        <dbReference type="EC" id="2.7.11.1"/>
    </reaction>
</comment>
<sequence length="1126" mass="121880">MAAFLLPFLVFLSTLCSAQQNPQTLSEVQALTSFKLRIHDPLTALSDWDSSSPFAPCDWRGVFCVNGKVSELRLPHLQLTGPLTNQIGNLRTLRKLSLRSNSFNGTVPASLSKCTLLHSVFLQGNAFSGKLPVEIFNLADLQVFNVAGNQLSGEIPGEVPRSLRYFDLSSILFTGDIPRYLSDLSQLLLINLSYNRFSGEIPASIGRLQQLQYLWLAYNDLVGTLSSAIANCLSLVHLSAEGNAIRGVIPAAIAALPKLQVISLSRNNLSGSLPASLFCNVSIYPPSLRIVQLGFNGFTDIVKQESAKCFSSLQILDLQHNQIHGEFPLILTNNSALTSLDVSWNLFSGKIPSAIGNLWRLELLRMGNNSFEAGLPFEITNCSSLKVLDLEGNRMTGKIPMFLGYLRSLKTLSLGRNQFSGSIPSSFRNLTNLENLNLGGNGLNGSLPEEVMSLSNLSILNLSGNKFSGSMPIGIGNLQQLSVLNLSKNGFSGTIPSSIGTLYKLTVVDLSGQNFSGEIPFDLAGLPNLQVISLQENKLSGNVPEGFSSLLGMQYLNLSSNSLSGHIPSTFGFLTSLVVLSLSNNHINGSIPPDLANCSALEDLDLHSNSLSGQIPADLGRLSLLSVLDLGRNNLTGEVPIDISNCSSLTSLVLDLNHLSGNIPESLSRLSNLTVLDLSTNNFSGEIPANLTMLSSLVSFNVSNNNLVGQIPVMLGSRFNNSLDYAGNQGLCGEPLERCETSGNGGNKLIMFIAVAASGALLLLSCCCLYTYNLLRWRRKLKEKAAGEKKHSPARASSRTSGGRASGENGGPKLVMFNNKITLAETIEATREFDEEHVLSRTHYGVVYKAFYNDGMVLSIRRLSDGSLSENMFRKEAESLGKVKHRNLTVLRGYYAGPPNLRLLVYDYMPNGNLATLLQEASHQDGHVLNWPMRHLIALGIARGLAFLHSSSMVHGDIKPQNVLFDADFEAHLSEFGLGKLVVATPTEPSTSTSVGTLGYISPEAALTGETTRESDAYSFGIVLLELLTGKRPLMFTQDEDIVKWVKRQLQRGQISELLEPGLLELDPESSEWEEFLLGIKVGLLCTAPDPLDRPTMADIVFMLEGCRVGPDIASSADPTCQPSPA</sequence>
<dbReference type="FunFam" id="3.30.200.20:FF:000404">
    <property type="entry name" value="Putative LRR receptor-like serine/threonine-protein kinase"/>
    <property type="match status" value="1"/>
</dbReference>
<keyword evidence="8 21" id="KW-0812">Transmembrane</keyword>
<dbReference type="GO" id="GO:0004674">
    <property type="term" value="F:protein serine/threonine kinase activity"/>
    <property type="evidence" value="ECO:0007669"/>
    <property type="project" value="UniProtKB-KW"/>
</dbReference>
<dbReference type="InterPro" id="IPR013210">
    <property type="entry name" value="LRR_N_plant-typ"/>
</dbReference>
<evidence type="ECO:0000256" key="2">
    <source>
        <dbReference type="ARBA" id="ARBA00008684"/>
    </source>
</evidence>
<comment type="similarity">
    <text evidence="2">Belongs to the protein kinase superfamily. Ser/Thr protein kinase family.</text>
</comment>
<evidence type="ECO:0000256" key="12">
    <source>
        <dbReference type="ARBA" id="ARBA00022777"/>
    </source>
</evidence>
<dbReference type="SMART" id="SM00369">
    <property type="entry name" value="LRR_TYP"/>
    <property type="match status" value="13"/>
</dbReference>
<accession>A5A5Z1</accession>
<evidence type="ECO:0000256" key="14">
    <source>
        <dbReference type="ARBA" id="ARBA00022989"/>
    </source>
</evidence>
<dbReference type="FunFam" id="3.80.10.10:FF:000095">
    <property type="entry name" value="LRR receptor-like serine/threonine-protein kinase GSO1"/>
    <property type="match status" value="1"/>
</dbReference>
<dbReference type="PANTHER" id="PTHR48053">
    <property type="entry name" value="LEUCINE RICH REPEAT FAMILY PROTEIN, EXPRESSED"/>
    <property type="match status" value="1"/>
</dbReference>
<dbReference type="FunFam" id="3.80.10.10:FF:000041">
    <property type="entry name" value="LRR receptor-like serine/threonine-protein kinase ERECTA"/>
    <property type="match status" value="2"/>
</dbReference>
<dbReference type="GO" id="GO:0005886">
    <property type="term" value="C:plasma membrane"/>
    <property type="evidence" value="ECO:0007669"/>
    <property type="project" value="UniProtKB-SubCell"/>
</dbReference>
<dbReference type="PROSITE" id="PS00108">
    <property type="entry name" value="PROTEIN_KINASE_ST"/>
    <property type="match status" value="1"/>
</dbReference>
<dbReference type="PROSITE" id="PS50011">
    <property type="entry name" value="PROTEIN_KINASE_DOM"/>
    <property type="match status" value="1"/>
</dbReference>
<dbReference type="InterPro" id="IPR055414">
    <property type="entry name" value="LRR_R13L4/SHOC2-like"/>
</dbReference>
<comment type="subcellular location">
    <subcellularLocation>
        <location evidence="1">Cell membrane</location>
        <topology evidence="1">Single-pass type I membrane protein</topology>
    </subcellularLocation>
</comment>
<dbReference type="InterPro" id="IPR051716">
    <property type="entry name" value="Plant_RL_S/T_kinase"/>
</dbReference>
<dbReference type="Gene3D" id="3.80.10.10">
    <property type="entry name" value="Ribonuclease Inhibitor"/>
    <property type="match status" value="4"/>
</dbReference>
<keyword evidence="12 24" id="KW-0418">Kinase</keyword>
<dbReference type="EMBL" id="EF560217">
    <property type="protein sequence ID" value="ABP88740.1"/>
    <property type="molecule type" value="Genomic_DNA"/>
</dbReference>
<keyword evidence="10" id="KW-0677">Repeat</keyword>
<evidence type="ECO:0000256" key="21">
    <source>
        <dbReference type="SAM" id="Phobius"/>
    </source>
</evidence>
<keyword evidence="16 24" id="KW-0675">Receptor</keyword>
<evidence type="ECO:0000256" key="16">
    <source>
        <dbReference type="ARBA" id="ARBA00023170"/>
    </source>
</evidence>
<dbReference type="InterPro" id="IPR003591">
    <property type="entry name" value="Leu-rich_rpt_typical-subtyp"/>
</dbReference>
<keyword evidence="13" id="KW-0067">ATP-binding</keyword>
<evidence type="ECO:0000256" key="6">
    <source>
        <dbReference type="ARBA" id="ARBA00022614"/>
    </source>
</evidence>
<dbReference type="Pfam" id="PF00069">
    <property type="entry name" value="Pkinase"/>
    <property type="match status" value="1"/>
</dbReference>
<dbReference type="InterPro" id="IPR008271">
    <property type="entry name" value="Ser/Thr_kinase_AS"/>
</dbReference>
<reference evidence="24" key="1">
    <citation type="submission" date="2007-04" db="EMBL/GenBank/DDBJ databases">
        <title>A gene coding for a putative receptor-like protein kinase from Capsicum frutescens.</title>
        <authorList>
            <person name="Rapolu M."/>
        </authorList>
    </citation>
    <scope>NUCLEOTIDE SEQUENCE</scope>
</reference>
<dbReference type="EC" id="2.7.11.1" evidence="3"/>
<keyword evidence="5" id="KW-0723">Serine/threonine-protein kinase</keyword>
<dbReference type="SUPFAM" id="SSF52058">
    <property type="entry name" value="L domain-like"/>
    <property type="match status" value="3"/>
</dbReference>
<evidence type="ECO:0000256" key="7">
    <source>
        <dbReference type="ARBA" id="ARBA00022679"/>
    </source>
</evidence>
<feature type="transmembrane region" description="Helical" evidence="21">
    <location>
        <begin position="749"/>
        <end position="772"/>
    </location>
</feature>
<protein>
    <recommendedName>
        <fullName evidence="3">non-specific serine/threonine protein kinase</fullName>
        <ecNumber evidence="3">2.7.11.1</ecNumber>
    </recommendedName>
</protein>
<keyword evidence="9 22" id="KW-0732">Signal</keyword>
<evidence type="ECO:0000259" key="23">
    <source>
        <dbReference type="PROSITE" id="PS50011"/>
    </source>
</evidence>
<dbReference type="Gene3D" id="3.30.200.20">
    <property type="entry name" value="Phosphorylase Kinase, domain 1"/>
    <property type="match status" value="1"/>
</dbReference>
<evidence type="ECO:0000256" key="1">
    <source>
        <dbReference type="ARBA" id="ARBA00004251"/>
    </source>
</evidence>
<dbReference type="Gene3D" id="1.10.510.10">
    <property type="entry name" value="Transferase(Phosphotransferase) domain 1"/>
    <property type="match status" value="1"/>
</dbReference>
<dbReference type="InterPro" id="IPR011009">
    <property type="entry name" value="Kinase-like_dom_sf"/>
</dbReference>
<organism evidence="24">
    <name type="scientific">Capsicum frutescens</name>
    <name type="common">Cayenne pepper</name>
    <name type="synonym">Tabasco pepper</name>
    <dbReference type="NCBI Taxonomy" id="4073"/>
    <lineage>
        <taxon>Eukaryota</taxon>
        <taxon>Viridiplantae</taxon>
        <taxon>Streptophyta</taxon>
        <taxon>Embryophyta</taxon>
        <taxon>Tracheophyta</taxon>
        <taxon>Spermatophyta</taxon>
        <taxon>Magnoliopsida</taxon>
        <taxon>eudicotyledons</taxon>
        <taxon>Gunneridae</taxon>
        <taxon>Pentapetalae</taxon>
        <taxon>asterids</taxon>
        <taxon>lamiids</taxon>
        <taxon>Solanales</taxon>
        <taxon>Solanaceae</taxon>
        <taxon>Solanoideae</taxon>
        <taxon>Capsiceae</taxon>
        <taxon>Capsicum</taxon>
    </lineage>
</organism>
<evidence type="ECO:0000256" key="22">
    <source>
        <dbReference type="SAM" id="SignalP"/>
    </source>
</evidence>
<dbReference type="InterPro" id="IPR000719">
    <property type="entry name" value="Prot_kinase_dom"/>
</dbReference>
<keyword evidence="7" id="KW-0808">Transferase</keyword>
<dbReference type="PANTHER" id="PTHR48053:SF159">
    <property type="entry name" value="PROTEIN KINASE DOMAIN-CONTAINING PROTEIN"/>
    <property type="match status" value="1"/>
</dbReference>
<keyword evidence="15 21" id="KW-0472">Membrane</keyword>
<evidence type="ECO:0000256" key="5">
    <source>
        <dbReference type="ARBA" id="ARBA00022527"/>
    </source>
</evidence>
<dbReference type="AlphaFoldDB" id="A5A5Z1"/>
<dbReference type="GO" id="GO:0050832">
    <property type="term" value="P:defense response to fungus"/>
    <property type="evidence" value="ECO:0007669"/>
    <property type="project" value="UniProtKB-ARBA"/>
</dbReference>
<feature type="compositionally biased region" description="Low complexity" evidence="20">
    <location>
        <begin position="794"/>
        <end position="803"/>
    </location>
</feature>
<keyword evidence="17" id="KW-0325">Glycoprotein</keyword>
<keyword evidence="6" id="KW-0433">Leucine-rich repeat</keyword>
<evidence type="ECO:0000256" key="18">
    <source>
        <dbReference type="ARBA" id="ARBA00047899"/>
    </source>
</evidence>
<evidence type="ECO:0000256" key="13">
    <source>
        <dbReference type="ARBA" id="ARBA00022840"/>
    </source>
</evidence>
<keyword evidence="11" id="KW-0547">Nucleotide-binding</keyword>
<proteinExistence type="inferred from homology"/>
<keyword evidence="14 21" id="KW-1133">Transmembrane helix</keyword>
<evidence type="ECO:0000256" key="19">
    <source>
        <dbReference type="ARBA" id="ARBA00048679"/>
    </source>
</evidence>
<evidence type="ECO:0000256" key="3">
    <source>
        <dbReference type="ARBA" id="ARBA00012513"/>
    </source>
</evidence>
<evidence type="ECO:0000256" key="8">
    <source>
        <dbReference type="ARBA" id="ARBA00022692"/>
    </source>
</evidence>
<dbReference type="Pfam" id="PF23598">
    <property type="entry name" value="LRR_14"/>
    <property type="match status" value="1"/>
</dbReference>
<dbReference type="InterPro" id="IPR032675">
    <property type="entry name" value="LRR_dom_sf"/>
</dbReference>
<feature type="signal peptide" evidence="22">
    <location>
        <begin position="1"/>
        <end position="18"/>
    </location>
</feature>
<feature type="region of interest" description="Disordered" evidence="20">
    <location>
        <begin position="786"/>
        <end position="811"/>
    </location>
</feature>
<feature type="domain" description="Protein kinase" evidence="23">
    <location>
        <begin position="833"/>
        <end position="1113"/>
    </location>
</feature>
<dbReference type="GO" id="GO:0005524">
    <property type="term" value="F:ATP binding"/>
    <property type="evidence" value="ECO:0007669"/>
    <property type="project" value="UniProtKB-KW"/>
</dbReference>
<dbReference type="SUPFAM" id="SSF56112">
    <property type="entry name" value="Protein kinase-like (PK-like)"/>
    <property type="match status" value="1"/>
</dbReference>
<dbReference type="Pfam" id="PF00560">
    <property type="entry name" value="LRR_1"/>
    <property type="match status" value="8"/>
</dbReference>
<dbReference type="Pfam" id="PF13855">
    <property type="entry name" value="LRR_8"/>
    <property type="match status" value="1"/>
</dbReference>
<comment type="catalytic activity">
    <reaction evidence="19">
        <text>L-seryl-[protein] + ATP = O-phospho-L-seryl-[protein] + ADP + H(+)</text>
        <dbReference type="Rhea" id="RHEA:17989"/>
        <dbReference type="Rhea" id="RHEA-COMP:9863"/>
        <dbReference type="Rhea" id="RHEA-COMP:11604"/>
        <dbReference type="ChEBI" id="CHEBI:15378"/>
        <dbReference type="ChEBI" id="CHEBI:29999"/>
        <dbReference type="ChEBI" id="CHEBI:30616"/>
        <dbReference type="ChEBI" id="CHEBI:83421"/>
        <dbReference type="ChEBI" id="CHEBI:456216"/>
        <dbReference type="EC" id="2.7.11.1"/>
    </reaction>
</comment>
<evidence type="ECO:0000256" key="11">
    <source>
        <dbReference type="ARBA" id="ARBA00022741"/>
    </source>
</evidence>
<dbReference type="Pfam" id="PF08263">
    <property type="entry name" value="LRRNT_2"/>
    <property type="match status" value="1"/>
</dbReference>
<evidence type="ECO:0000256" key="17">
    <source>
        <dbReference type="ARBA" id="ARBA00023180"/>
    </source>
</evidence>
<evidence type="ECO:0000256" key="9">
    <source>
        <dbReference type="ARBA" id="ARBA00022729"/>
    </source>
</evidence>
<feature type="chain" id="PRO_5002678732" description="non-specific serine/threonine protein kinase" evidence="22">
    <location>
        <begin position="19"/>
        <end position="1126"/>
    </location>
</feature>
<dbReference type="FunFam" id="1.10.510.10:FF:000192">
    <property type="entry name" value="LRR receptor-like serine/threonine-protein kinase RPK2"/>
    <property type="match status" value="1"/>
</dbReference>